<sequence>MRSCTRPHDINSSLPHAVCHYSNAKWIASFKYLSKEGKQNPELTRGSSRGRSEMSKARRENKSKVEATRRVRVTIHRTSFTKVRREIAGRMMPS</sequence>
<dbReference type="RefSeq" id="XP_064665545.1">
    <property type="nucleotide sequence ID" value="XM_064809708.1"/>
</dbReference>
<dbReference type="AlphaFoldDB" id="A0AAN6QGT5"/>
<evidence type="ECO:0000313" key="2">
    <source>
        <dbReference type="EMBL" id="KAK4107975.1"/>
    </source>
</evidence>
<proteinExistence type="predicted"/>
<gene>
    <name evidence="2" type="ORF">N656DRAFT_457505</name>
</gene>
<name>A0AAN6QGT5_9PEZI</name>
<dbReference type="EMBL" id="MU853367">
    <property type="protein sequence ID" value="KAK4107975.1"/>
    <property type="molecule type" value="Genomic_DNA"/>
</dbReference>
<reference evidence="2" key="2">
    <citation type="submission" date="2023-05" db="EMBL/GenBank/DDBJ databases">
        <authorList>
            <consortium name="Lawrence Berkeley National Laboratory"/>
            <person name="Steindorff A."/>
            <person name="Hensen N."/>
            <person name="Bonometti L."/>
            <person name="Westerberg I."/>
            <person name="Brannstrom I.O."/>
            <person name="Guillou S."/>
            <person name="Cros-Aarteil S."/>
            <person name="Calhoun S."/>
            <person name="Haridas S."/>
            <person name="Kuo A."/>
            <person name="Mondo S."/>
            <person name="Pangilinan J."/>
            <person name="Riley R."/>
            <person name="Labutti K."/>
            <person name="Andreopoulos B."/>
            <person name="Lipzen A."/>
            <person name="Chen C."/>
            <person name="Yanf M."/>
            <person name="Daum C."/>
            <person name="Ng V."/>
            <person name="Clum A."/>
            <person name="Ohm R."/>
            <person name="Martin F."/>
            <person name="Silar P."/>
            <person name="Natvig D."/>
            <person name="Lalanne C."/>
            <person name="Gautier V."/>
            <person name="Ament-Velasquez S.L."/>
            <person name="Kruys A."/>
            <person name="Hutchinson M.I."/>
            <person name="Powell A.J."/>
            <person name="Barry K."/>
            <person name="Miller A.N."/>
            <person name="Grigoriev I.V."/>
            <person name="Debuchy R."/>
            <person name="Gladieux P."/>
            <person name="Thoren M.H."/>
            <person name="Johannesson H."/>
        </authorList>
    </citation>
    <scope>NUCLEOTIDE SEQUENCE</scope>
    <source>
        <strain evidence="2">CBS 508.74</strain>
    </source>
</reference>
<dbReference type="Proteomes" id="UP001302812">
    <property type="component" value="Unassembled WGS sequence"/>
</dbReference>
<dbReference type="GeneID" id="89933832"/>
<reference evidence="2" key="1">
    <citation type="journal article" date="2023" name="Mol. Phylogenet. Evol.">
        <title>Genome-scale phylogeny and comparative genomics of the fungal order Sordariales.</title>
        <authorList>
            <person name="Hensen N."/>
            <person name="Bonometti L."/>
            <person name="Westerberg I."/>
            <person name="Brannstrom I.O."/>
            <person name="Guillou S."/>
            <person name="Cros-Aarteil S."/>
            <person name="Calhoun S."/>
            <person name="Haridas S."/>
            <person name="Kuo A."/>
            <person name="Mondo S."/>
            <person name="Pangilinan J."/>
            <person name="Riley R."/>
            <person name="LaButti K."/>
            <person name="Andreopoulos B."/>
            <person name="Lipzen A."/>
            <person name="Chen C."/>
            <person name="Yan M."/>
            <person name="Daum C."/>
            <person name="Ng V."/>
            <person name="Clum A."/>
            <person name="Steindorff A."/>
            <person name="Ohm R.A."/>
            <person name="Martin F."/>
            <person name="Silar P."/>
            <person name="Natvig D.O."/>
            <person name="Lalanne C."/>
            <person name="Gautier V."/>
            <person name="Ament-Velasquez S.L."/>
            <person name="Kruys A."/>
            <person name="Hutchinson M.I."/>
            <person name="Powell A.J."/>
            <person name="Barry K."/>
            <person name="Miller A.N."/>
            <person name="Grigoriev I.V."/>
            <person name="Debuchy R."/>
            <person name="Gladieux P."/>
            <person name="Hiltunen Thoren M."/>
            <person name="Johannesson H."/>
        </authorList>
    </citation>
    <scope>NUCLEOTIDE SEQUENCE</scope>
    <source>
        <strain evidence="2">CBS 508.74</strain>
    </source>
</reference>
<evidence type="ECO:0000313" key="3">
    <source>
        <dbReference type="Proteomes" id="UP001302812"/>
    </source>
</evidence>
<comment type="caution">
    <text evidence="2">The sequence shown here is derived from an EMBL/GenBank/DDBJ whole genome shotgun (WGS) entry which is preliminary data.</text>
</comment>
<protein>
    <submittedName>
        <fullName evidence="2">Uncharacterized protein</fullName>
    </submittedName>
</protein>
<feature type="region of interest" description="Disordered" evidence="1">
    <location>
        <begin position="37"/>
        <end position="67"/>
    </location>
</feature>
<feature type="compositionally biased region" description="Basic and acidic residues" evidence="1">
    <location>
        <begin position="50"/>
        <end position="67"/>
    </location>
</feature>
<accession>A0AAN6QGT5</accession>
<evidence type="ECO:0000256" key="1">
    <source>
        <dbReference type="SAM" id="MobiDB-lite"/>
    </source>
</evidence>
<organism evidence="2 3">
    <name type="scientific">Canariomyces notabilis</name>
    <dbReference type="NCBI Taxonomy" id="2074819"/>
    <lineage>
        <taxon>Eukaryota</taxon>
        <taxon>Fungi</taxon>
        <taxon>Dikarya</taxon>
        <taxon>Ascomycota</taxon>
        <taxon>Pezizomycotina</taxon>
        <taxon>Sordariomycetes</taxon>
        <taxon>Sordariomycetidae</taxon>
        <taxon>Sordariales</taxon>
        <taxon>Chaetomiaceae</taxon>
        <taxon>Canariomyces</taxon>
    </lineage>
</organism>
<keyword evidence="3" id="KW-1185">Reference proteome</keyword>